<dbReference type="InterPro" id="IPR008775">
    <property type="entry name" value="Phytyl_CoA_dOase-like"/>
</dbReference>
<dbReference type="Gene3D" id="2.60.120.620">
    <property type="entry name" value="q2cbj1_9rhob like domain"/>
    <property type="match status" value="1"/>
</dbReference>
<accession>A0ABP8LSE0</accession>
<comment type="cofactor">
    <cofactor evidence="1">
        <name>Fe(2+)</name>
        <dbReference type="ChEBI" id="CHEBI:29033"/>
    </cofactor>
</comment>
<reference evidence="3" key="1">
    <citation type="journal article" date="2019" name="Int. J. Syst. Evol. Microbiol.">
        <title>The Global Catalogue of Microorganisms (GCM) 10K type strain sequencing project: providing services to taxonomists for standard genome sequencing and annotation.</title>
        <authorList>
            <consortium name="The Broad Institute Genomics Platform"/>
            <consortium name="The Broad Institute Genome Sequencing Center for Infectious Disease"/>
            <person name="Wu L."/>
            <person name="Ma J."/>
        </authorList>
    </citation>
    <scope>NUCLEOTIDE SEQUENCE [LARGE SCALE GENOMIC DNA]</scope>
    <source>
        <strain evidence="3">JCM 31920</strain>
    </source>
</reference>
<evidence type="ECO:0000313" key="2">
    <source>
        <dbReference type="EMBL" id="GAA4435621.1"/>
    </source>
</evidence>
<evidence type="ECO:0000313" key="3">
    <source>
        <dbReference type="Proteomes" id="UP001501508"/>
    </source>
</evidence>
<evidence type="ECO:0000256" key="1">
    <source>
        <dbReference type="ARBA" id="ARBA00001954"/>
    </source>
</evidence>
<dbReference type="Pfam" id="PF05721">
    <property type="entry name" value="PhyH"/>
    <property type="match status" value="1"/>
</dbReference>
<proteinExistence type="predicted"/>
<evidence type="ECO:0008006" key="4">
    <source>
        <dbReference type="Google" id="ProtNLM"/>
    </source>
</evidence>
<dbReference type="PANTHER" id="PTHR20883:SF48">
    <property type="entry name" value="ECTOINE DIOXYGENASE"/>
    <property type="match status" value="1"/>
</dbReference>
<gene>
    <name evidence="2" type="ORF">GCM10023091_12390</name>
</gene>
<dbReference type="EMBL" id="BAABEY010000012">
    <property type="protein sequence ID" value="GAA4435621.1"/>
    <property type="molecule type" value="Genomic_DNA"/>
</dbReference>
<organism evidence="2 3">
    <name type="scientific">Ravibacter arvi</name>
    <dbReference type="NCBI Taxonomy" id="2051041"/>
    <lineage>
        <taxon>Bacteria</taxon>
        <taxon>Pseudomonadati</taxon>
        <taxon>Bacteroidota</taxon>
        <taxon>Cytophagia</taxon>
        <taxon>Cytophagales</taxon>
        <taxon>Spirosomataceae</taxon>
        <taxon>Ravibacter</taxon>
    </lineage>
</organism>
<protein>
    <recommendedName>
        <fullName evidence="4">Phytanoyl-CoA dioxygenase</fullName>
    </recommendedName>
</protein>
<dbReference type="Proteomes" id="UP001501508">
    <property type="component" value="Unassembled WGS sequence"/>
</dbReference>
<keyword evidence="3" id="KW-1185">Reference proteome</keyword>
<name>A0ABP8LSE0_9BACT</name>
<sequence length="335" mass="38606">MSLINRVKNKVNQLQDRYFPMKSFDPASIPWIDSPGADIDAFLQKFNRRFDVSYDLKEKLTGWREKGYAVLENIIPPEMIDNFMRDFDQLRDEPEKHKLSVRIDLPEFSPEQQRNISDFPKESLNGKYVKFNDFHNSSVAAKKLMSHPGIVTFLEAIFNDQVVVMQSLTFLYGSQQPTHQDFPWVTAKDPSHLAAAWIALEDIKIDSGPLYYYIGSQNMPKFDFGSGILYKPWSTRTPIEFADYLDKTCEALAYPKEILLIRKGDVLIWHGALAHGGSPILNPEQTRKSFVCHYSTYKSLPFHRISPGSEPIIQDYNGMYIYNNPALPESEDSFK</sequence>
<comment type="caution">
    <text evidence="2">The sequence shown here is derived from an EMBL/GenBank/DDBJ whole genome shotgun (WGS) entry which is preliminary data.</text>
</comment>
<dbReference type="RefSeq" id="WP_345027392.1">
    <property type="nucleotide sequence ID" value="NZ_BAABEY010000012.1"/>
</dbReference>
<dbReference type="PANTHER" id="PTHR20883">
    <property type="entry name" value="PHYTANOYL-COA DIOXYGENASE DOMAIN CONTAINING 1"/>
    <property type="match status" value="1"/>
</dbReference>
<dbReference type="SUPFAM" id="SSF51197">
    <property type="entry name" value="Clavaminate synthase-like"/>
    <property type="match status" value="1"/>
</dbReference>